<gene>
    <name evidence="3" type="ORF">OSB04_031626</name>
</gene>
<evidence type="ECO:0000313" key="4">
    <source>
        <dbReference type="Proteomes" id="UP001172457"/>
    </source>
</evidence>
<evidence type="ECO:0000313" key="3">
    <source>
        <dbReference type="EMBL" id="KAJ9538893.1"/>
    </source>
</evidence>
<evidence type="ECO:0000259" key="2">
    <source>
        <dbReference type="Pfam" id="PF14291"/>
    </source>
</evidence>
<feature type="region of interest" description="Disordered" evidence="1">
    <location>
        <begin position="97"/>
        <end position="116"/>
    </location>
</feature>
<dbReference type="EMBL" id="JARYMX010000008">
    <property type="protein sequence ID" value="KAJ9538893.1"/>
    <property type="molecule type" value="Genomic_DNA"/>
</dbReference>
<keyword evidence="4" id="KW-1185">Reference proteome</keyword>
<sequence length="664" mass="75867">MRTPPIDLAHSRPHDMGRDIENKNQRRSDLHGKPSPVLKGFSDTFSCCEPPIAITQDLMRLLNTNTRAELPAAHDISLSFEILEHLTDMDKYLTKRKAHVDSSEPTNNDGSKQSRVEINLADLPSDPGMRIRILDYNHDIRDEVRRTYLLKGPCQPRKYEFPYTLFGNKPRRFNEHKQVVTHLLAWDSKNWARKDKLRTHVGNVNSAHNQAWANCQALMNNKQHIETDIIKKSIQSKTDYQIRLNASIDCVRFLLRQGLAFRGHDECETSNNRRNFIELLQFLANHNESIKAVTFKNAPENLKLTSSDIQKDIVYAAATETTKLIISDLGDEFFSILVDESHDVSIKEQMSVVLRYVNSKGNVIERFLAIEHVPNTTSISLKAALDDLFSRHGLSISHLRGQGYDGASNMQGEISSGRGLNQETSLIRAGDTHWGSHYGTLEIDYSLSIREINVEYLVQHLLPFFQAIRCFGDPSFSVFPAVGMYFVQSAAVIAKRIWLYYAVIDLQLMELENRFNETSTELLISMACLNLKNSFEAFDKGKLIRLARFYPSDFSEMELMLLEDQLGTYILDMQTSTKFSNLGGIGDLAKMVETQRDKVFPLVYMLIRLALTLPVATAMVERAFLAKNIVKNRLHNKIGDQWMNDNLVIYIEKDVFVEVGNEYH</sequence>
<protein>
    <recommendedName>
        <fullName evidence="2">DUF4371 domain-containing protein</fullName>
    </recommendedName>
</protein>
<feature type="domain" description="DUF4371" evidence="2">
    <location>
        <begin position="190"/>
        <end position="414"/>
    </location>
</feature>
<proteinExistence type="predicted"/>
<dbReference type="Proteomes" id="UP001172457">
    <property type="component" value="Chromosome 8"/>
</dbReference>
<dbReference type="PANTHER" id="PTHR11697:SF230">
    <property type="entry name" value="ZINC FINGER, MYM DOMAIN CONTAINING 1"/>
    <property type="match status" value="1"/>
</dbReference>
<reference evidence="3" key="1">
    <citation type="submission" date="2023-03" db="EMBL/GenBank/DDBJ databases">
        <title>Chromosome-scale reference genome and RAD-based genetic map of yellow starthistle (Centaurea solstitialis) reveal putative structural variation and QTLs associated with invader traits.</title>
        <authorList>
            <person name="Reatini B."/>
            <person name="Cang F.A."/>
            <person name="Jiang Q."/>
            <person name="Mckibben M.T.W."/>
            <person name="Barker M.S."/>
            <person name="Rieseberg L.H."/>
            <person name="Dlugosch K.M."/>
        </authorList>
    </citation>
    <scope>NUCLEOTIDE SEQUENCE</scope>
    <source>
        <strain evidence="3">CAN-66</strain>
        <tissue evidence="3">Leaf</tissue>
    </source>
</reference>
<evidence type="ECO:0000256" key="1">
    <source>
        <dbReference type="SAM" id="MobiDB-lite"/>
    </source>
</evidence>
<dbReference type="InterPro" id="IPR025398">
    <property type="entry name" value="DUF4371"/>
</dbReference>
<feature type="compositionally biased region" description="Basic and acidic residues" evidence="1">
    <location>
        <begin position="9"/>
        <end position="32"/>
    </location>
</feature>
<feature type="region of interest" description="Disordered" evidence="1">
    <location>
        <begin position="1"/>
        <end position="35"/>
    </location>
</feature>
<accession>A0AA38SHD7</accession>
<dbReference type="PANTHER" id="PTHR11697">
    <property type="entry name" value="GENERAL TRANSCRIPTION FACTOR 2-RELATED ZINC FINGER PROTEIN"/>
    <property type="match status" value="1"/>
</dbReference>
<name>A0AA38SHD7_9ASTR</name>
<feature type="compositionally biased region" description="Polar residues" evidence="1">
    <location>
        <begin position="103"/>
        <end position="113"/>
    </location>
</feature>
<comment type="caution">
    <text evidence="3">The sequence shown here is derived from an EMBL/GenBank/DDBJ whole genome shotgun (WGS) entry which is preliminary data.</text>
</comment>
<dbReference type="AlphaFoldDB" id="A0AA38SHD7"/>
<organism evidence="3 4">
    <name type="scientific">Centaurea solstitialis</name>
    <name type="common">yellow star-thistle</name>
    <dbReference type="NCBI Taxonomy" id="347529"/>
    <lineage>
        <taxon>Eukaryota</taxon>
        <taxon>Viridiplantae</taxon>
        <taxon>Streptophyta</taxon>
        <taxon>Embryophyta</taxon>
        <taxon>Tracheophyta</taxon>
        <taxon>Spermatophyta</taxon>
        <taxon>Magnoliopsida</taxon>
        <taxon>eudicotyledons</taxon>
        <taxon>Gunneridae</taxon>
        <taxon>Pentapetalae</taxon>
        <taxon>asterids</taxon>
        <taxon>campanulids</taxon>
        <taxon>Asterales</taxon>
        <taxon>Asteraceae</taxon>
        <taxon>Carduoideae</taxon>
        <taxon>Cardueae</taxon>
        <taxon>Centaureinae</taxon>
        <taxon>Centaurea</taxon>
    </lineage>
</organism>
<dbReference type="InterPro" id="IPR055298">
    <property type="entry name" value="AtLOH3-like"/>
</dbReference>
<dbReference type="Pfam" id="PF14291">
    <property type="entry name" value="DUF4371"/>
    <property type="match status" value="1"/>
</dbReference>